<dbReference type="GO" id="GO:0008168">
    <property type="term" value="F:methyltransferase activity"/>
    <property type="evidence" value="ECO:0007669"/>
    <property type="project" value="UniProtKB-KW"/>
</dbReference>
<keyword evidence="2" id="KW-0808">Transferase</keyword>
<keyword evidence="2" id="KW-0489">Methyltransferase</keyword>
<feature type="domain" description="Methyltransferase type 11" evidence="1">
    <location>
        <begin position="59"/>
        <end position="145"/>
    </location>
</feature>
<organism evidence="2 3">
    <name type="scientific">Filifactor villosus</name>
    <dbReference type="NCBI Taxonomy" id="29374"/>
    <lineage>
        <taxon>Bacteria</taxon>
        <taxon>Bacillati</taxon>
        <taxon>Bacillota</taxon>
        <taxon>Clostridia</taxon>
        <taxon>Peptostreptococcales</taxon>
        <taxon>Filifactoraceae</taxon>
        <taxon>Filifactor</taxon>
    </lineage>
</organism>
<dbReference type="GO" id="GO:0032259">
    <property type="term" value="P:methylation"/>
    <property type="evidence" value="ECO:0007669"/>
    <property type="project" value="UniProtKB-KW"/>
</dbReference>
<comment type="caution">
    <text evidence="2">The sequence shown here is derived from an EMBL/GenBank/DDBJ whole genome shotgun (WGS) entry which is preliminary data.</text>
</comment>
<dbReference type="InterPro" id="IPR013216">
    <property type="entry name" value="Methyltransf_11"/>
</dbReference>
<proteinExistence type="predicted"/>
<reference evidence="3" key="1">
    <citation type="journal article" date="2019" name="Int. J. Syst. Evol. Microbiol.">
        <title>The Global Catalogue of Microorganisms (GCM) 10K type strain sequencing project: providing services to taxonomists for standard genome sequencing and annotation.</title>
        <authorList>
            <consortium name="The Broad Institute Genomics Platform"/>
            <consortium name="The Broad Institute Genome Sequencing Center for Infectious Disease"/>
            <person name="Wu L."/>
            <person name="Ma J."/>
        </authorList>
    </citation>
    <scope>NUCLEOTIDE SEQUENCE [LARGE SCALE GENOMIC DNA]</scope>
    <source>
        <strain evidence="3">CCUG 46385</strain>
    </source>
</reference>
<dbReference type="EC" id="2.1.1.-" evidence="2"/>
<dbReference type="Gene3D" id="3.40.50.150">
    <property type="entry name" value="Vaccinia Virus protein VP39"/>
    <property type="match status" value="1"/>
</dbReference>
<accession>A0ABV9QLP9</accession>
<dbReference type="Proteomes" id="UP001595916">
    <property type="component" value="Unassembled WGS sequence"/>
</dbReference>
<keyword evidence="3" id="KW-1185">Reference proteome</keyword>
<dbReference type="SUPFAM" id="SSF53335">
    <property type="entry name" value="S-adenosyl-L-methionine-dependent methyltransferases"/>
    <property type="match status" value="1"/>
</dbReference>
<dbReference type="EMBL" id="JBHSHL010000003">
    <property type="protein sequence ID" value="MFC4803624.1"/>
    <property type="molecule type" value="Genomic_DNA"/>
</dbReference>
<evidence type="ECO:0000313" key="3">
    <source>
        <dbReference type="Proteomes" id="UP001595916"/>
    </source>
</evidence>
<dbReference type="Pfam" id="PF08241">
    <property type="entry name" value="Methyltransf_11"/>
    <property type="match status" value="1"/>
</dbReference>
<evidence type="ECO:0000259" key="1">
    <source>
        <dbReference type="Pfam" id="PF08241"/>
    </source>
</evidence>
<protein>
    <submittedName>
        <fullName evidence="2">Class I SAM-dependent methyltransferase</fullName>
        <ecNumber evidence="2">2.1.1.-</ecNumber>
    </submittedName>
</protein>
<dbReference type="RefSeq" id="WP_379787070.1">
    <property type="nucleotide sequence ID" value="NZ_JBHSHL010000003.1"/>
</dbReference>
<gene>
    <name evidence="2" type="ORF">ACFO4R_00875</name>
</gene>
<evidence type="ECO:0000313" key="2">
    <source>
        <dbReference type="EMBL" id="MFC4803624.1"/>
    </source>
</evidence>
<dbReference type="PANTHER" id="PTHR43460">
    <property type="entry name" value="METHYLTRANSFERASE"/>
    <property type="match status" value="1"/>
</dbReference>
<name>A0ABV9QLP9_9FIRM</name>
<dbReference type="InterPro" id="IPR052939">
    <property type="entry name" value="23S_rRNA_MeTrnsfrase_RlmA"/>
</dbReference>
<sequence>MKASTKQELLEKWLEEERTAHIKGWDFSHIHNRYKEEDELPWDFKTVIKKYLTEDMTLLDMETGGGEFLLSLNHPYALTSATEGYPPNVDYCREKLLPLGIDFKEADGFEALPFGEDYFDLITNRHGDYEISELQRTLKKGGLFITQQVGAENDIELVELLLGKAERPYPKQYLKIKRQELIEAGFDILESGEAYRPIRFYDVGALVWFAKIIEWEFPGFAVKTHLPQLYRAQEILDDTGVIEGSVHRFYLVARLRKN</sequence>
<dbReference type="PANTHER" id="PTHR43460:SF1">
    <property type="entry name" value="METHYLTRANSFERASE TYPE 11 DOMAIN-CONTAINING PROTEIN"/>
    <property type="match status" value="1"/>
</dbReference>
<dbReference type="InterPro" id="IPR029063">
    <property type="entry name" value="SAM-dependent_MTases_sf"/>
</dbReference>